<reference evidence="1 2" key="1">
    <citation type="journal article" date="2017" name="Syst. Appl. Microbiol.">
        <title>Pseudomonas caspiana sp. nov., a citrus pathogen in the Pseudomonas syringae phylogenetic group.</title>
        <authorList>
            <person name="Busquets A."/>
            <person name="Gomila M."/>
            <person name="Beiki F."/>
            <person name="Mulet M."/>
            <person name="Rahimian H."/>
            <person name="Garcia-Valdes E."/>
            <person name="Lalucat J."/>
        </authorList>
    </citation>
    <scope>NUCLEOTIDE SEQUENCE [LARGE SCALE GENOMIC DNA]</scope>
    <source>
        <strain evidence="1 2">FBF102</strain>
    </source>
</reference>
<protein>
    <submittedName>
        <fullName evidence="1">Uncharacterized protein</fullName>
    </submittedName>
</protein>
<dbReference type="Proteomes" id="UP000195440">
    <property type="component" value="Unassembled WGS sequence"/>
</dbReference>
<accession>A0A1Y3PEB1</accession>
<dbReference type="EMBL" id="LOHF01000001">
    <property type="protein sequence ID" value="OUM75943.1"/>
    <property type="molecule type" value="Genomic_DNA"/>
</dbReference>
<evidence type="ECO:0000313" key="1">
    <source>
        <dbReference type="EMBL" id="OUM75943.1"/>
    </source>
</evidence>
<sequence length="121" mass="13214">MYLRRQMSSAGVKHGHFATCRTKGWQHFNQFSVGEEGIYGDTGCLNNPEACKSALYVCIGLIDCNNPAARIMPVLTFLQKVPGKRPVALAGQEAHPTVVDCLYTDCGSSNRVGQAHPIMME</sequence>
<comment type="caution">
    <text evidence="1">The sequence shown here is derived from an EMBL/GenBank/DDBJ whole genome shotgun (WGS) entry which is preliminary data.</text>
</comment>
<name>A0A1Y3PEB1_9PSED</name>
<keyword evidence="2" id="KW-1185">Reference proteome</keyword>
<evidence type="ECO:0000313" key="2">
    <source>
        <dbReference type="Proteomes" id="UP000195440"/>
    </source>
</evidence>
<organism evidence="1 2">
    <name type="scientific">Pseudomonas caspiana</name>
    <dbReference type="NCBI Taxonomy" id="1451454"/>
    <lineage>
        <taxon>Bacteria</taxon>
        <taxon>Pseudomonadati</taxon>
        <taxon>Pseudomonadota</taxon>
        <taxon>Gammaproteobacteria</taxon>
        <taxon>Pseudomonadales</taxon>
        <taxon>Pseudomonadaceae</taxon>
        <taxon>Pseudomonas</taxon>
    </lineage>
</organism>
<dbReference type="AlphaFoldDB" id="A0A1Y3PEB1"/>
<gene>
    <name evidence="1" type="ORF">AUC60_02270</name>
</gene>
<proteinExistence type="predicted"/>